<evidence type="ECO:0000259" key="7">
    <source>
        <dbReference type="PROSITE" id="PS50069"/>
    </source>
</evidence>
<dbReference type="SMART" id="SM00884">
    <property type="entry name" value="Cullin_Nedd8"/>
    <property type="match status" value="1"/>
</dbReference>
<proteinExistence type="inferred from homology"/>
<dbReference type="Pfam" id="PF26557">
    <property type="entry name" value="Cullin_AB"/>
    <property type="match status" value="1"/>
</dbReference>
<dbReference type="Gene3D" id="1.10.10.10">
    <property type="entry name" value="Winged helix-like DNA-binding domain superfamily/Winged helix DNA-binding domain"/>
    <property type="match status" value="1"/>
</dbReference>
<gene>
    <name evidence="8" type="ORF">SISSUDRAFT_477531</name>
</gene>
<dbReference type="Proteomes" id="UP000076798">
    <property type="component" value="Unassembled WGS sequence"/>
</dbReference>
<dbReference type="FunFam" id="1.20.1310.10:FF:000001">
    <property type="entry name" value="Cullin 3"/>
    <property type="match status" value="1"/>
</dbReference>
<feature type="region of interest" description="Disordered" evidence="6">
    <location>
        <begin position="1"/>
        <end position="21"/>
    </location>
</feature>
<dbReference type="InterPro" id="IPR016159">
    <property type="entry name" value="Cullin_repeat-like_dom_sf"/>
</dbReference>
<feature type="compositionally biased region" description="Acidic residues" evidence="6">
    <location>
        <begin position="335"/>
        <end position="345"/>
    </location>
</feature>
<dbReference type="SUPFAM" id="SSF46785">
    <property type="entry name" value="Winged helix' DNA-binding domain"/>
    <property type="match status" value="1"/>
</dbReference>
<dbReference type="InterPro" id="IPR016158">
    <property type="entry name" value="Cullin_homology"/>
</dbReference>
<dbReference type="InterPro" id="IPR001373">
    <property type="entry name" value="Cullin_N"/>
</dbReference>
<sequence length="770" mass="88577">MALRKPKTKIKPPRKHGTDQSMQDTWAALALAIQEIHNHNTSKLSFEENFRYAYNLVLHKHGEMLYKGVRDLIAKNLDRLAKEQIIPAFPSGAEGDPTLRSQQGERLLKSFRRVWDDHIDSMSKLRDLLKYMDRSYTPHAQVPQIWDAGLDLFIQHILGPTIAEPLIATILAQIRIERDGYTINRSAVKSCVEVLLLLDHPSIYKKKLEPAVLHESTSFYREEGQKLLETCDAPEFLRRVSSRLESEESRCAHYLTPMTHPQLRAILEDNLITPNLGTVLDMPNSGLEAMIDGEKYDQIATLYKLYSMVPLGLPIIRKGLKTSVERRGKEVNEVNQDEDADEGEEGPAKPKGKEKALAQANAALKWVQDVLNLKDKFDRVQKQSFKDEISVQTALNEAFESFINRNPKAPEFISLFVDEHLKKGLKGKTEDEVDVVLDKTITVFRFITEKDVFERYYKTHLAKRLLNGRSVSDDAERGMLAKLKLECGYQFTQKLEGMFNDMRVSADITASYRKHIDDLVDVDRPIELSVTVMTSTFWPMTHSGSSCIMPIRMTQACQVFERYYLSKHSGRRLTWQPALGNADVKVAFKARTHELNVSTFALVILLLFEDVEDGERLSYNEIKDAVQIPDPELQRNLQSLACAKFKILKKHPPSRDVSTTDAFTFNNDFTANLQRIKIGLVASKTETTEERQDTRNKIDEERRHQTEACIVRIMKDRKTMAHNELINEVTRQLATRFQPNPIDIKKRIESLIEREYLERREDRKSYNYLA</sequence>
<evidence type="ECO:0000256" key="2">
    <source>
        <dbReference type="ARBA" id="ARBA00022499"/>
    </source>
</evidence>
<dbReference type="InterPro" id="IPR036317">
    <property type="entry name" value="Cullin_homology_sf"/>
</dbReference>
<dbReference type="PROSITE" id="PS01256">
    <property type="entry name" value="CULLIN_1"/>
    <property type="match status" value="1"/>
</dbReference>
<protein>
    <submittedName>
        <fullName evidence="8">Cullin-domain-containing protein</fullName>
    </submittedName>
</protein>
<dbReference type="GO" id="GO:0031461">
    <property type="term" value="C:cullin-RING ubiquitin ligase complex"/>
    <property type="evidence" value="ECO:0007669"/>
    <property type="project" value="InterPro"/>
</dbReference>
<evidence type="ECO:0000256" key="1">
    <source>
        <dbReference type="ARBA" id="ARBA00006019"/>
    </source>
</evidence>
<dbReference type="SUPFAM" id="SSF74788">
    <property type="entry name" value="Cullin repeat-like"/>
    <property type="match status" value="1"/>
</dbReference>
<dbReference type="OrthoDB" id="27073at2759"/>
<dbReference type="SMART" id="SM00182">
    <property type="entry name" value="CULLIN"/>
    <property type="match status" value="1"/>
</dbReference>
<dbReference type="InterPro" id="IPR059120">
    <property type="entry name" value="Cullin-like_AB"/>
</dbReference>
<dbReference type="InterPro" id="IPR036390">
    <property type="entry name" value="WH_DNA-bd_sf"/>
</dbReference>
<dbReference type="PROSITE" id="PS50069">
    <property type="entry name" value="CULLIN_2"/>
    <property type="match status" value="1"/>
</dbReference>
<keyword evidence="3" id="KW-0832">Ubl conjugation</keyword>
<reference evidence="8 9" key="1">
    <citation type="journal article" date="2016" name="Mol. Biol. Evol.">
        <title>Comparative Genomics of Early-Diverging Mushroom-Forming Fungi Provides Insights into the Origins of Lignocellulose Decay Capabilities.</title>
        <authorList>
            <person name="Nagy L.G."/>
            <person name="Riley R."/>
            <person name="Tritt A."/>
            <person name="Adam C."/>
            <person name="Daum C."/>
            <person name="Floudas D."/>
            <person name="Sun H."/>
            <person name="Yadav J.S."/>
            <person name="Pangilinan J."/>
            <person name="Larsson K.H."/>
            <person name="Matsuura K."/>
            <person name="Barry K."/>
            <person name="Labutti K."/>
            <person name="Kuo R."/>
            <person name="Ohm R.A."/>
            <person name="Bhattacharya S.S."/>
            <person name="Shirouzu T."/>
            <person name="Yoshinaga Y."/>
            <person name="Martin F.M."/>
            <person name="Grigoriev I.V."/>
            <person name="Hibbett D.S."/>
        </authorList>
    </citation>
    <scope>NUCLEOTIDE SEQUENCE [LARGE SCALE GENOMIC DNA]</scope>
    <source>
        <strain evidence="8 9">HHB10207 ss-3</strain>
    </source>
</reference>
<dbReference type="InterPro" id="IPR045093">
    <property type="entry name" value="Cullin"/>
</dbReference>
<dbReference type="EMBL" id="KV428032">
    <property type="protein sequence ID" value="KZT40457.1"/>
    <property type="molecule type" value="Genomic_DNA"/>
</dbReference>
<keyword evidence="9" id="KW-1185">Reference proteome</keyword>
<dbReference type="Pfam" id="PF10557">
    <property type="entry name" value="Cullin_Nedd8"/>
    <property type="match status" value="1"/>
</dbReference>
<evidence type="ECO:0000256" key="5">
    <source>
        <dbReference type="RuleBase" id="RU003829"/>
    </source>
</evidence>
<keyword evidence="2" id="KW-1017">Isopeptide bond</keyword>
<evidence type="ECO:0000313" key="8">
    <source>
        <dbReference type="EMBL" id="KZT40457.1"/>
    </source>
</evidence>
<dbReference type="InterPro" id="IPR016157">
    <property type="entry name" value="Cullin_CS"/>
</dbReference>
<organism evidence="8 9">
    <name type="scientific">Sistotremastrum suecicum HHB10207 ss-3</name>
    <dbReference type="NCBI Taxonomy" id="1314776"/>
    <lineage>
        <taxon>Eukaryota</taxon>
        <taxon>Fungi</taxon>
        <taxon>Dikarya</taxon>
        <taxon>Basidiomycota</taxon>
        <taxon>Agaricomycotina</taxon>
        <taxon>Agaricomycetes</taxon>
        <taxon>Sistotremastrales</taxon>
        <taxon>Sistotremastraceae</taxon>
        <taxon>Sistotremastrum</taxon>
    </lineage>
</organism>
<dbReference type="SUPFAM" id="SSF75632">
    <property type="entry name" value="Cullin homology domain"/>
    <property type="match status" value="1"/>
</dbReference>
<dbReference type="Pfam" id="PF00888">
    <property type="entry name" value="Cullin"/>
    <property type="match status" value="1"/>
</dbReference>
<dbReference type="GO" id="GO:0031625">
    <property type="term" value="F:ubiquitin protein ligase binding"/>
    <property type="evidence" value="ECO:0007669"/>
    <property type="project" value="InterPro"/>
</dbReference>
<dbReference type="InterPro" id="IPR019559">
    <property type="entry name" value="Cullin_neddylation_domain"/>
</dbReference>
<dbReference type="AlphaFoldDB" id="A0A166FAT0"/>
<feature type="domain" description="Cullin family profile" evidence="7">
    <location>
        <begin position="408"/>
        <end position="641"/>
    </location>
</feature>
<accession>A0A166FAT0</accession>
<dbReference type="FunFam" id="1.10.10.10:FF:000014">
    <property type="entry name" value="Cullin 1"/>
    <property type="match status" value="1"/>
</dbReference>
<evidence type="ECO:0000313" key="9">
    <source>
        <dbReference type="Proteomes" id="UP000076798"/>
    </source>
</evidence>
<dbReference type="Gene3D" id="3.30.230.130">
    <property type="entry name" value="Cullin, Chain C, Domain 2"/>
    <property type="match status" value="1"/>
</dbReference>
<feature type="compositionally biased region" description="Basic residues" evidence="6">
    <location>
        <begin position="1"/>
        <end position="15"/>
    </location>
</feature>
<dbReference type="GO" id="GO:0006511">
    <property type="term" value="P:ubiquitin-dependent protein catabolic process"/>
    <property type="evidence" value="ECO:0007669"/>
    <property type="project" value="InterPro"/>
</dbReference>
<comment type="similarity">
    <text evidence="1 4 5">Belongs to the cullin family.</text>
</comment>
<evidence type="ECO:0000256" key="6">
    <source>
        <dbReference type="SAM" id="MobiDB-lite"/>
    </source>
</evidence>
<feature type="region of interest" description="Disordered" evidence="6">
    <location>
        <begin position="327"/>
        <end position="354"/>
    </location>
</feature>
<dbReference type="Gene3D" id="1.20.1310.10">
    <property type="entry name" value="Cullin Repeats"/>
    <property type="match status" value="4"/>
</dbReference>
<dbReference type="PANTHER" id="PTHR11932">
    <property type="entry name" value="CULLIN"/>
    <property type="match status" value="1"/>
</dbReference>
<dbReference type="STRING" id="1314776.A0A166FAT0"/>
<name>A0A166FAT0_9AGAM</name>
<dbReference type="InterPro" id="IPR036388">
    <property type="entry name" value="WH-like_DNA-bd_sf"/>
</dbReference>
<evidence type="ECO:0000256" key="3">
    <source>
        <dbReference type="ARBA" id="ARBA00022843"/>
    </source>
</evidence>
<dbReference type="FunFam" id="1.20.1310.10:FF:000002">
    <property type="entry name" value="cullin-3 isoform X1"/>
    <property type="match status" value="1"/>
</dbReference>
<evidence type="ECO:0000256" key="4">
    <source>
        <dbReference type="PROSITE-ProRule" id="PRU00330"/>
    </source>
</evidence>